<dbReference type="GO" id="GO:0005737">
    <property type="term" value="C:cytoplasm"/>
    <property type="evidence" value="ECO:0007669"/>
    <property type="project" value="TreeGrafter"/>
</dbReference>
<evidence type="ECO:0000313" key="2">
    <source>
        <dbReference type="Proteomes" id="UP000053257"/>
    </source>
</evidence>
<dbReference type="STRING" id="745531.A0A0C3SCS3"/>
<reference evidence="1 2" key="1">
    <citation type="journal article" date="2014" name="PLoS Genet.">
        <title>Analysis of the Phlebiopsis gigantea genome, transcriptome and secretome provides insight into its pioneer colonization strategies of wood.</title>
        <authorList>
            <person name="Hori C."/>
            <person name="Ishida T."/>
            <person name="Igarashi K."/>
            <person name="Samejima M."/>
            <person name="Suzuki H."/>
            <person name="Master E."/>
            <person name="Ferreira P."/>
            <person name="Ruiz-Duenas F.J."/>
            <person name="Held B."/>
            <person name="Canessa P."/>
            <person name="Larrondo L.F."/>
            <person name="Schmoll M."/>
            <person name="Druzhinina I.S."/>
            <person name="Kubicek C.P."/>
            <person name="Gaskell J.A."/>
            <person name="Kersten P."/>
            <person name="St John F."/>
            <person name="Glasner J."/>
            <person name="Sabat G."/>
            <person name="Splinter BonDurant S."/>
            <person name="Syed K."/>
            <person name="Yadav J."/>
            <person name="Mgbeahuruike A.C."/>
            <person name="Kovalchuk A."/>
            <person name="Asiegbu F.O."/>
            <person name="Lackner G."/>
            <person name="Hoffmeister D."/>
            <person name="Rencoret J."/>
            <person name="Gutierrez A."/>
            <person name="Sun H."/>
            <person name="Lindquist E."/>
            <person name="Barry K."/>
            <person name="Riley R."/>
            <person name="Grigoriev I.V."/>
            <person name="Henrissat B."/>
            <person name="Kues U."/>
            <person name="Berka R.M."/>
            <person name="Martinez A.T."/>
            <person name="Covert S.F."/>
            <person name="Blanchette R.A."/>
            <person name="Cullen D."/>
        </authorList>
    </citation>
    <scope>NUCLEOTIDE SEQUENCE [LARGE SCALE GENOMIC DNA]</scope>
    <source>
        <strain evidence="1 2">11061_1 CR5-6</strain>
    </source>
</reference>
<dbReference type="Proteomes" id="UP000053257">
    <property type="component" value="Unassembled WGS sequence"/>
</dbReference>
<dbReference type="Pfam" id="PF10294">
    <property type="entry name" value="Methyltransf_16"/>
    <property type="match status" value="1"/>
</dbReference>
<evidence type="ECO:0000313" key="1">
    <source>
        <dbReference type="EMBL" id="KIP09070.1"/>
    </source>
</evidence>
<dbReference type="AlphaFoldDB" id="A0A0C3SCS3"/>
<name>A0A0C3SCS3_PHLG1</name>
<dbReference type="OrthoDB" id="194386at2759"/>
<dbReference type="GO" id="GO:0005634">
    <property type="term" value="C:nucleus"/>
    <property type="evidence" value="ECO:0007669"/>
    <property type="project" value="TreeGrafter"/>
</dbReference>
<dbReference type="PANTHER" id="PTHR14614">
    <property type="entry name" value="HEPATOCELLULAR CARCINOMA-ASSOCIATED ANTIGEN"/>
    <property type="match status" value="1"/>
</dbReference>
<dbReference type="GO" id="GO:0008757">
    <property type="term" value="F:S-adenosylmethionine-dependent methyltransferase activity"/>
    <property type="evidence" value="ECO:0007669"/>
    <property type="project" value="UniProtKB-ARBA"/>
</dbReference>
<gene>
    <name evidence="1" type="ORF">PHLGIDRAFT_126528</name>
</gene>
<dbReference type="InterPro" id="IPR019410">
    <property type="entry name" value="Methyltransf_16"/>
</dbReference>
<accession>A0A0C3SCS3</accession>
<organism evidence="1 2">
    <name type="scientific">Phlebiopsis gigantea (strain 11061_1 CR5-6)</name>
    <name type="common">White-rot fungus</name>
    <name type="synonym">Peniophora gigantea</name>
    <dbReference type="NCBI Taxonomy" id="745531"/>
    <lineage>
        <taxon>Eukaryota</taxon>
        <taxon>Fungi</taxon>
        <taxon>Dikarya</taxon>
        <taxon>Basidiomycota</taxon>
        <taxon>Agaricomycotina</taxon>
        <taxon>Agaricomycetes</taxon>
        <taxon>Polyporales</taxon>
        <taxon>Phanerochaetaceae</taxon>
        <taxon>Phlebiopsis</taxon>
    </lineage>
</organism>
<protein>
    <submittedName>
        <fullName evidence="1">Uncharacterized protein</fullName>
    </submittedName>
</protein>
<dbReference type="InterPro" id="IPR029063">
    <property type="entry name" value="SAM-dependent_MTases_sf"/>
</dbReference>
<dbReference type="SUPFAM" id="SSF53335">
    <property type="entry name" value="S-adenosyl-L-methionine-dependent methyltransferases"/>
    <property type="match status" value="1"/>
</dbReference>
<dbReference type="Gene3D" id="3.40.50.150">
    <property type="entry name" value="Vaccinia Virus protein VP39"/>
    <property type="match status" value="1"/>
</dbReference>
<sequence length="301" mass="33181">MSRPVLHDAVPLPAHKTKHLPTLEYEFGQCVFSLAQLDNGNTNGTALWMGAQVLSAWLAHLLDSKHRGKQPAVPGRRPRVLELGSGIGLSAYVFLFSSSSICLRNSLALCSLGWDVLATDLPDVIDSVLAQNIVANLACLPPECGTIQIRALDWTASPAEWSWEDGAVIASATIPSALSSEIPATLLTAPFDLIITADTVYSPDLVEPLLRTLSHVYSISVVPNNAKKARHPQLYICIERRDPTLVDDFLDKARRVFTVTRVQTRKVAEAMESNGLRWSKEDWEGMEIWAFKQTRVLRKAC</sequence>
<dbReference type="EMBL" id="KN840470">
    <property type="protein sequence ID" value="KIP09070.1"/>
    <property type="molecule type" value="Genomic_DNA"/>
</dbReference>
<proteinExistence type="predicted"/>
<dbReference type="PANTHER" id="PTHR14614:SF162">
    <property type="entry name" value="EXPRESSED PROTEIN"/>
    <property type="match status" value="1"/>
</dbReference>
<keyword evidence="2" id="KW-1185">Reference proteome</keyword>
<dbReference type="HOGENOM" id="CLU_089365_0_0_1"/>